<dbReference type="Proteomes" id="UP000030653">
    <property type="component" value="Unassembled WGS sequence"/>
</dbReference>
<dbReference type="EMBL" id="JH795877">
    <property type="protein sequence ID" value="EJT97429.1"/>
    <property type="molecule type" value="Genomic_DNA"/>
</dbReference>
<evidence type="ECO:0000259" key="2">
    <source>
        <dbReference type="Pfam" id="PF13193"/>
    </source>
</evidence>
<evidence type="ECO:0000313" key="3">
    <source>
        <dbReference type="EMBL" id="EJT97429.1"/>
    </source>
</evidence>
<name>M5FR90_DACPD</name>
<dbReference type="CDD" id="cd05911">
    <property type="entry name" value="Firefly_Luc_like"/>
    <property type="match status" value="1"/>
</dbReference>
<feature type="domain" description="AMP-dependent synthetase/ligase" evidence="1">
    <location>
        <begin position="48"/>
        <end position="435"/>
    </location>
</feature>
<keyword evidence="4" id="KW-1185">Reference proteome</keyword>
<dbReference type="PROSITE" id="PS00455">
    <property type="entry name" value="AMP_BINDING"/>
    <property type="match status" value="1"/>
</dbReference>
<sequence>MPDFHPHHTVPYPFPRDITIPQFILDSDTHPLRPSRLPGSKWLVDDVSGRAFGIEEIRERVERLARAIKERWGVGKGDVACLYSANDVDYPMVIWALHRLGAIVSCANPSYTHSELEYQLEATSSKLLFTSSASLSTALKAASSANLFPPSNIIVFSPVSPARTPAGEFATVQSLVDRGWDLVQNYTELRGPDVGDNIAFLSFSSGTTGLPKAIAIAHRNLIANVLQVAMHERLTERGLRGDDRFALPGDACMGVLPMYHIYGLVMNLHFVLFCGMTLVVCPKFNFKNMLESIVRHHITHLYIVPPQVVMLNPITKQYDLSHVRFAMVGAAPLSKEVTEKFKGMFPRMRMGQGYGMTETCTIVSKVRCRPPPYTESVQSRSFQLQFLFQQESVNGSAGVLIPDTIARIVKEDGSIANYNEPGELWVRGPQMALCYANNKKATEETFLPEGWVRTGDEALMTKEGNLFVVDRLKEILKVNGFQVAPAELEGHLIVHPYVQDAGVVGIADEYKGEMPLGFVVLEHSVSKRAQDPKEAETIRQELRKWVADNKVRYKHLDGGVEFVQAVPKNPSGKILRRLLRDQAEEVVRKRGEAGKTRAKL</sequence>
<evidence type="ECO:0000313" key="4">
    <source>
        <dbReference type="Proteomes" id="UP000030653"/>
    </source>
</evidence>
<reference evidence="3 4" key="1">
    <citation type="journal article" date="2012" name="Science">
        <title>The Paleozoic origin of enzymatic lignin decomposition reconstructed from 31 fungal genomes.</title>
        <authorList>
            <person name="Floudas D."/>
            <person name="Binder M."/>
            <person name="Riley R."/>
            <person name="Barry K."/>
            <person name="Blanchette R.A."/>
            <person name="Henrissat B."/>
            <person name="Martinez A.T."/>
            <person name="Otillar R."/>
            <person name="Spatafora J.W."/>
            <person name="Yadav J.S."/>
            <person name="Aerts A."/>
            <person name="Benoit I."/>
            <person name="Boyd A."/>
            <person name="Carlson A."/>
            <person name="Copeland A."/>
            <person name="Coutinho P.M."/>
            <person name="de Vries R.P."/>
            <person name="Ferreira P."/>
            <person name="Findley K."/>
            <person name="Foster B."/>
            <person name="Gaskell J."/>
            <person name="Glotzer D."/>
            <person name="Gorecki P."/>
            <person name="Heitman J."/>
            <person name="Hesse C."/>
            <person name="Hori C."/>
            <person name="Igarashi K."/>
            <person name="Jurgens J.A."/>
            <person name="Kallen N."/>
            <person name="Kersten P."/>
            <person name="Kohler A."/>
            <person name="Kuees U."/>
            <person name="Kumar T.K.A."/>
            <person name="Kuo A."/>
            <person name="LaButti K."/>
            <person name="Larrondo L.F."/>
            <person name="Lindquist E."/>
            <person name="Ling A."/>
            <person name="Lombard V."/>
            <person name="Lucas S."/>
            <person name="Lundell T."/>
            <person name="Martin R."/>
            <person name="McLaughlin D.J."/>
            <person name="Morgenstern I."/>
            <person name="Morin E."/>
            <person name="Murat C."/>
            <person name="Nagy L.G."/>
            <person name="Nolan M."/>
            <person name="Ohm R.A."/>
            <person name="Patyshakuliyeva A."/>
            <person name="Rokas A."/>
            <person name="Ruiz-Duenas F.J."/>
            <person name="Sabat G."/>
            <person name="Salamov A."/>
            <person name="Samejima M."/>
            <person name="Schmutz J."/>
            <person name="Slot J.C."/>
            <person name="St John F."/>
            <person name="Stenlid J."/>
            <person name="Sun H."/>
            <person name="Sun S."/>
            <person name="Syed K."/>
            <person name="Tsang A."/>
            <person name="Wiebenga A."/>
            <person name="Young D."/>
            <person name="Pisabarro A."/>
            <person name="Eastwood D.C."/>
            <person name="Martin F."/>
            <person name="Cullen D."/>
            <person name="Grigoriev I.V."/>
            <person name="Hibbett D.S."/>
        </authorList>
    </citation>
    <scope>NUCLEOTIDE SEQUENCE [LARGE SCALE GENOMIC DNA]</scope>
    <source>
        <strain evidence="3 4">DJM-731 SS1</strain>
    </source>
</reference>
<organism evidence="3 4">
    <name type="scientific">Dacryopinax primogenitus (strain DJM 731)</name>
    <name type="common">Brown rot fungus</name>
    <dbReference type="NCBI Taxonomy" id="1858805"/>
    <lineage>
        <taxon>Eukaryota</taxon>
        <taxon>Fungi</taxon>
        <taxon>Dikarya</taxon>
        <taxon>Basidiomycota</taxon>
        <taxon>Agaricomycotina</taxon>
        <taxon>Dacrymycetes</taxon>
        <taxon>Dacrymycetales</taxon>
        <taxon>Dacrymycetaceae</taxon>
        <taxon>Dacryopinax</taxon>
    </lineage>
</organism>
<dbReference type="OMA" id="RDPYTCG"/>
<dbReference type="GO" id="GO:0016405">
    <property type="term" value="F:CoA-ligase activity"/>
    <property type="evidence" value="ECO:0007669"/>
    <property type="project" value="TreeGrafter"/>
</dbReference>
<dbReference type="InterPro" id="IPR000873">
    <property type="entry name" value="AMP-dep_synth/lig_dom"/>
</dbReference>
<dbReference type="OrthoDB" id="6509636at2759"/>
<proteinExistence type="predicted"/>
<keyword evidence="3" id="KW-0436">Ligase</keyword>
<feature type="domain" description="AMP-binding enzyme C-terminal" evidence="2">
    <location>
        <begin position="487"/>
        <end position="573"/>
    </location>
</feature>
<dbReference type="AlphaFoldDB" id="M5FR90"/>
<dbReference type="HOGENOM" id="CLU_000022_59_2_1"/>
<dbReference type="SUPFAM" id="SSF56801">
    <property type="entry name" value="Acetyl-CoA synthetase-like"/>
    <property type="match status" value="1"/>
</dbReference>
<dbReference type="PANTHER" id="PTHR24096:SF422">
    <property type="entry name" value="BCDNA.GH02901"/>
    <property type="match status" value="1"/>
</dbReference>
<dbReference type="Gene3D" id="3.40.50.12780">
    <property type="entry name" value="N-terminal domain of ligase-like"/>
    <property type="match status" value="1"/>
</dbReference>
<dbReference type="InterPro" id="IPR045851">
    <property type="entry name" value="AMP-bd_C_sf"/>
</dbReference>
<dbReference type="GeneID" id="63690600"/>
<dbReference type="Pfam" id="PF13193">
    <property type="entry name" value="AMP-binding_C"/>
    <property type="match status" value="1"/>
</dbReference>
<dbReference type="RefSeq" id="XP_040624327.1">
    <property type="nucleotide sequence ID" value="XM_040775538.1"/>
</dbReference>
<protein>
    <submittedName>
        <fullName evidence="3">Phenylacetyl-CoA ligase</fullName>
    </submittedName>
</protein>
<dbReference type="InterPro" id="IPR020845">
    <property type="entry name" value="AMP-binding_CS"/>
</dbReference>
<dbReference type="STRING" id="1858805.M5FR90"/>
<accession>M5FR90</accession>
<dbReference type="PANTHER" id="PTHR24096">
    <property type="entry name" value="LONG-CHAIN-FATTY-ACID--COA LIGASE"/>
    <property type="match status" value="1"/>
</dbReference>
<gene>
    <name evidence="3" type="ORF">DACRYDRAFT_59096</name>
</gene>
<dbReference type="InterPro" id="IPR042099">
    <property type="entry name" value="ANL_N_sf"/>
</dbReference>
<evidence type="ECO:0000259" key="1">
    <source>
        <dbReference type="Pfam" id="PF00501"/>
    </source>
</evidence>
<dbReference type="InterPro" id="IPR025110">
    <property type="entry name" value="AMP-bd_C"/>
</dbReference>
<dbReference type="Pfam" id="PF00501">
    <property type="entry name" value="AMP-binding"/>
    <property type="match status" value="1"/>
</dbReference>
<dbReference type="Gene3D" id="3.30.300.30">
    <property type="match status" value="1"/>
</dbReference>